<dbReference type="OrthoDB" id="9793216at2"/>
<dbReference type="Pfam" id="PF12867">
    <property type="entry name" value="DinB_2"/>
    <property type="match status" value="1"/>
</dbReference>
<sequence>MPTTRPEAGDFAPFYENYVALVPVGHDPLTALRSQTAEVQATFGALTEAQALTAYAPGKWTPKQVLLHLADAERVFTYRALRFARADNQELAGFDENAYADTSDANARSMSDLLAEYTATRAATLALFEGFTEVQLDRRGTANGAAVTVRALLFILPGHERHHLHVFHERYAPVLHS</sequence>
<reference evidence="2 3" key="1">
    <citation type="submission" date="2016-08" db="EMBL/GenBank/DDBJ databases">
        <title>Hymenobacter coccineus sp. nov., Hymenobacter lapidarius sp. nov. and Hymenobacter glacialis sp. nov., isolated from Antarctic soil.</title>
        <authorList>
            <person name="Sedlacek I."/>
            <person name="Kralova S."/>
            <person name="Kyrova K."/>
            <person name="Maslanova I."/>
            <person name="Stankova E."/>
            <person name="Vrbovska V."/>
            <person name="Nemec M."/>
            <person name="Bartak M."/>
            <person name="Svec P."/>
            <person name="Busse H.-J."/>
            <person name="Pantucek R."/>
        </authorList>
    </citation>
    <scope>NUCLEOTIDE SEQUENCE [LARGE SCALE GENOMIC DNA]</scope>
    <source>
        <strain evidence="2 3">CCM 8649</strain>
    </source>
</reference>
<organism evidence="2 3">
    <name type="scientific">Hymenobacter coccineus</name>
    <dbReference type="NCBI Taxonomy" id="1908235"/>
    <lineage>
        <taxon>Bacteria</taxon>
        <taxon>Pseudomonadati</taxon>
        <taxon>Bacteroidota</taxon>
        <taxon>Cytophagia</taxon>
        <taxon>Cytophagales</taxon>
        <taxon>Hymenobacteraceae</taxon>
        <taxon>Hymenobacter</taxon>
    </lineage>
</organism>
<dbReference type="Proteomes" id="UP000177506">
    <property type="component" value="Unassembled WGS sequence"/>
</dbReference>
<proteinExistence type="predicted"/>
<evidence type="ECO:0000313" key="3">
    <source>
        <dbReference type="Proteomes" id="UP000177506"/>
    </source>
</evidence>
<dbReference type="InterPro" id="IPR034660">
    <property type="entry name" value="DinB/YfiT-like"/>
</dbReference>
<protein>
    <submittedName>
        <fullName evidence="2">DNA damage-inducible protein DinB</fullName>
    </submittedName>
</protein>
<feature type="domain" description="DinB-like" evidence="1">
    <location>
        <begin position="32"/>
        <end position="165"/>
    </location>
</feature>
<comment type="caution">
    <text evidence="2">The sequence shown here is derived from an EMBL/GenBank/DDBJ whole genome shotgun (WGS) entry which is preliminary data.</text>
</comment>
<evidence type="ECO:0000259" key="1">
    <source>
        <dbReference type="Pfam" id="PF12867"/>
    </source>
</evidence>
<name>A0A1G1TJ60_9BACT</name>
<gene>
    <name evidence="2" type="ORF">BEN49_21750</name>
</gene>
<keyword evidence="3" id="KW-1185">Reference proteome</keyword>
<accession>A0A1G1TJ60</accession>
<dbReference type="EMBL" id="MDZA01000107">
    <property type="protein sequence ID" value="OGX90915.1"/>
    <property type="molecule type" value="Genomic_DNA"/>
</dbReference>
<dbReference type="SUPFAM" id="SSF109854">
    <property type="entry name" value="DinB/YfiT-like putative metalloenzymes"/>
    <property type="match status" value="1"/>
</dbReference>
<dbReference type="AlphaFoldDB" id="A0A1G1TJ60"/>
<dbReference type="InterPro" id="IPR024775">
    <property type="entry name" value="DinB-like"/>
</dbReference>
<dbReference type="Gene3D" id="1.20.120.450">
    <property type="entry name" value="dinb family like domain"/>
    <property type="match status" value="1"/>
</dbReference>
<evidence type="ECO:0000313" key="2">
    <source>
        <dbReference type="EMBL" id="OGX90915.1"/>
    </source>
</evidence>